<dbReference type="GO" id="GO:0008611">
    <property type="term" value="P:ether lipid biosynthetic process"/>
    <property type="evidence" value="ECO:0007669"/>
    <property type="project" value="TreeGrafter"/>
</dbReference>
<dbReference type="AlphaFoldDB" id="A0A7E6EL97"/>
<feature type="domain" description="GPAT/DHAPAT C-terminal" evidence="2">
    <location>
        <begin position="73"/>
        <end position="215"/>
    </location>
</feature>
<dbReference type="RefSeq" id="XP_036355745.1">
    <property type="nucleotide sequence ID" value="XM_036499852.1"/>
</dbReference>
<evidence type="ECO:0000259" key="2">
    <source>
        <dbReference type="Pfam" id="PF19277"/>
    </source>
</evidence>
<feature type="transmembrane region" description="Helical" evidence="1">
    <location>
        <begin position="30"/>
        <end position="48"/>
    </location>
</feature>
<keyword evidence="1" id="KW-0812">Transmembrane</keyword>
<accession>A0A7E6EL97</accession>
<dbReference type="InterPro" id="IPR045520">
    <property type="entry name" value="GPAT/DHAPAT_C"/>
</dbReference>
<reference evidence="4" key="1">
    <citation type="submission" date="2025-08" db="UniProtKB">
        <authorList>
            <consortium name="RefSeq"/>
        </authorList>
    </citation>
    <scope>IDENTIFICATION</scope>
</reference>
<feature type="non-terminal residue" evidence="4">
    <location>
        <position position="218"/>
    </location>
</feature>
<dbReference type="Pfam" id="PF19277">
    <property type="entry name" value="GPAT_C"/>
    <property type="match status" value="1"/>
</dbReference>
<name>A0A7E6EL97_9MOLL</name>
<dbReference type="KEGG" id="osn:115230887"/>
<dbReference type="Proteomes" id="UP000515154">
    <property type="component" value="Unplaced"/>
</dbReference>
<keyword evidence="1" id="KW-1133">Transmembrane helix</keyword>
<dbReference type="PANTHER" id="PTHR12563">
    <property type="entry name" value="GLYCEROL-3-PHOSPHATE ACYLTRANSFERASE"/>
    <property type="match status" value="1"/>
</dbReference>
<proteinExistence type="predicted"/>
<organism evidence="3 4">
    <name type="scientific">Octopus sinensis</name>
    <name type="common">East Asian common octopus</name>
    <dbReference type="NCBI Taxonomy" id="2607531"/>
    <lineage>
        <taxon>Eukaryota</taxon>
        <taxon>Metazoa</taxon>
        <taxon>Spiralia</taxon>
        <taxon>Lophotrochozoa</taxon>
        <taxon>Mollusca</taxon>
        <taxon>Cephalopoda</taxon>
        <taxon>Coleoidea</taxon>
        <taxon>Octopodiformes</taxon>
        <taxon>Octopoda</taxon>
        <taxon>Incirrata</taxon>
        <taxon>Octopodidae</taxon>
        <taxon>Octopus</taxon>
    </lineage>
</organism>
<dbReference type="GO" id="GO:0005778">
    <property type="term" value="C:peroxisomal membrane"/>
    <property type="evidence" value="ECO:0007669"/>
    <property type="project" value="TreeGrafter"/>
</dbReference>
<dbReference type="GO" id="GO:0004366">
    <property type="term" value="F:glycerol-3-phosphate O-acyltransferase activity"/>
    <property type="evidence" value="ECO:0007669"/>
    <property type="project" value="TreeGrafter"/>
</dbReference>
<keyword evidence="3" id="KW-1185">Reference proteome</keyword>
<dbReference type="GO" id="GO:0008654">
    <property type="term" value="P:phospholipid biosynthetic process"/>
    <property type="evidence" value="ECO:0007669"/>
    <property type="project" value="TreeGrafter"/>
</dbReference>
<gene>
    <name evidence="4" type="primary">LOC115230887</name>
</gene>
<sequence length="218" mass="24791">MLQNNRRICHSSLQFEASANVLLLFPYSNIIIFGIVLGLLSAVLEVYFKGKVSDIKIIPISISYSRILEEKLYAYELLGVPKPKESTYGLFKARGVLFEDYGNIHVHIGEAISVSSFSENVINREIHNLLPRYISSVSLGEQKLIMRLSYQILLCQQKYFVVSPWSMIAAVLMQNKEGISFKQLVKQVEWLKRQASNLGAYIDWPGHEPAESVTARQH</sequence>
<dbReference type="GO" id="GO:0006631">
    <property type="term" value="P:fatty acid metabolic process"/>
    <property type="evidence" value="ECO:0007669"/>
    <property type="project" value="TreeGrafter"/>
</dbReference>
<dbReference type="GO" id="GO:0016287">
    <property type="term" value="F:glycerone-phosphate O-acyltransferase activity"/>
    <property type="evidence" value="ECO:0007669"/>
    <property type="project" value="TreeGrafter"/>
</dbReference>
<dbReference type="GO" id="GO:0031966">
    <property type="term" value="C:mitochondrial membrane"/>
    <property type="evidence" value="ECO:0007669"/>
    <property type="project" value="TreeGrafter"/>
</dbReference>
<dbReference type="InterPro" id="IPR022284">
    <property type="entry name" value="GPAT/DHAPAT"/>
</dbReference>
<dbReference type="GO" id="GO:0019432">
    <property type="term" value="P:triglyceride biosynthetic process"/>
    <property type="evidence" value="ECO:0007669"/>
    <property type="project" value="TreeGrafter"/>
</dbReference>
<keyword evidence="1" id="KW-0472">Membrane</keyword>
<evidence type="ECO:0000256" key="1">
    <source>
        <dbReference type="SAM" id="Phobius"/>
    </source>
</evidence>
<evidence type="ECO:0000313" key="4">
    <source>
        <dbReference type="RefSeq" id="XP_036355745.1"/>
    </source>
</evidence>
<evidence type="ECO:0000313" key="3">
    <source>
        <dbReference type="Proteomes" id="UP000515154"/>
    </source>
</evidence>
<protein>
    <submittedName>
        <fullName evidence="4">Dihydroxyacetone phosphate acyltransferase-like</fullName>
    </submittedName>
</protein>
<dbReference type="PANTHER" id="PTHR12563:SF17">
    <property type="entry name" value="DIHYDROXYACETONE PHOSPHATE ACYLTRANSFERASE"/>
    <property type="match status" value="1"/>
</dbReference>